<dbReference type="WBParaSite" id="TCNE_0000362201-mRNA-1">
    <property type="protein sequence ID" value="TCNE_0000362201-mRNA-1"/>
    <property type="gene ID" value="TCNE_0000362201"/>
</dbReference>
<proteinExistence type="predicted"/>
<dbReference type="AlphaFoldDB" id="A0A183U552"/>
<protein>
    <submittedName>
        <fullName evidence="3">TauD domain-containing protein</fullName>
    </submittedName>
</protein>
<dbReference type="Proteomes" id="UP000050794">
    <property type="component" value="Unassembled WGS sequence"/>
</dbReference>
<dbReference type="EMBL" id="UYWY01004834">
    <property type="protein sequence ID" value="VDM29339.1"/>
    <property type="molecule type" value="Genomic_DNA"/>
</dbReference>
<organism evidence="2 3">
    <name type="scientific">Toxocara canis</name>
    <name type="common">Canine roundworm</name>
    <dbReference type="NCBI Taxonomy" id="6265"/>
    <lineage>
        <taxon>Eukaryota</taxon>
        <taxon>Metazoa</taxon>
        <taxon>Ecdysozoa</taxon>
        <taxon>Nematoda</taxon>
        <taxon>Chromadorea</taxon>
        <taxon>Rhabditida</taxon>
        <taxon>Spirurina</taxon>
        <taxon>Ascaridomorpha</taxon>
        <taxon>Ascaridoidea</taxon>
        <taxon>Toxocaridae</taxon>
        <taxon>Toxocara</taxon>
    </lineage>
</organism>
<gene>
    <name evidence="1" type="ORF">TCNE_LOCUS3622</name>
</gene>
<accession>A0A183U552</accession>
<name>A0A183U552_TOXCA</name>
<evidence type="ECO:0000313" key="1">
    <source>
        <dbReference type="EMBL" id="VDM29339.1"/>
    </source>
</evidence>
<reference evidence="3" key="1">
    <citation type="submission" date="2016-06" db="UniProtKB">
        <authorList>
            <consortium name="WormBaseParasite"/>
        </authorList>
    </citation>
    <scope>IDENTIFICATION</scope>
</reference>
<evidence type="ECO:0000313" key="3">
    <source>
        <dbReference type="WBParaSite" id="TCNE_0000362201-mRNA-1"/>
    </source>
</evidence>
<reference evidence="1 2" key="2">
    <citation type="submission" date="2018-11" db="EMBL/GenBank/DDBJ databases">
        <authorList>
            <consortium name="Pathogen Informatics"/>
        </authorList>
    </citation>
    <scope>NUCLEOTIDE SEQUENCE [LARGE SCALE GENOMIC DNA]</scope>
</reference>
<keyword evidence="2" id="KW-1185">Reference proteome</keyword>
<sequence>MDHEMGNGVLLCNVNAMALHDDAALACKQRRIKLLISFLIDRQYQRSAKDQEMLYKGLEHVLFDGLLVEEATENNEGLNGCVLRLLPTVMHGLLTVNDEKLRGIGEGYEEGRYLAAH</sequence>
<evidence type="ECO:0000313" key="2">
    <source>
        <dbReference type="Proteomes" id="UP000050794"/>
    </source>
</evidence>